<evidence type="ECO:0000313" key="1">
    <source>
        <dbReference type="EMBL" id="JAP65615.1"/>
    </source>
</evidence>
<dbReference type="EMBL" id="GEFH01002966">
    <property type="protein sequence ID" value="JAP65615.1"/>
    <property type="molecule type" value="mRNA"/>
</dbReference>
<sequence length="76" mass="8214">MCVCACVCACACMCTLDWPHSITTAAPTAAAADYHYLTSRIHVTRCFLQALSATLVSGLTLQSLQFSRCGIVARWK</sequence>
<name>A0A131XHF7_9ACAR</name>
<dbReference type="AlphaFoldDB" id="A0A131XHF7"/>
<accession>A0A131XHF7</accession>
<protein>
    <submittedName>
        <fullName evidence="1">Putative secreted protein</fullName>
    </submittedName>
</protein>
<reference evidence="1" key="1">
    <citation type="journal article" date="2017" name="Ticks Tick Borne Dis.">
        <title>An insight into the sialome of Hyalomma excavatum.</title>
        <authorList>
            <person name="Ribeiro J.M."/>
            <person name="Slovak M."/>
            <person name="Francischetti I.M."/>
        </authorList>
    </citation>
    <scope>NUCLEOTIDE SEQUENCE</scope>
    <source>
        <strain evidence="1">Samish</strain>
        <tissue evidence="1">Salivary glands</tissue>
    </source>
</reference>
<proteinExistence type="evidence at transcript level"/>
<organism evidence="1">
    <name type="scientific">Hyalomma excavatum</name>
    <dbReference type="NCBI Taxonomy" id="257692"/>
    <lineage>
        <taxon>Eukaryota</taxon>
        <taxon>Metazoa</taxon>
        <taxon>Ecdysozoa</taxon>
        <taxon>Arthropoda</taxon>
        <taxon>Chelicerata</taxon>
        <taxon>Arachnida</taxon>
        <taxon>Acari</taxon>
        <taxon>Parasitiformes</taxon>
        <taxon>Ixodida</taxon>
        <taxon>Ixodoidea</taxon>
        <taxon>Ixodidae</taxon>
        <taxon>Hyalomminae</taxon>
        <taxon>Hyalomma</taxon>
    </lineage>
</organism>